<organism evidence="1 2">
    <name type="scientific">Hansschlegelia zhihuaiae</name>
    <dbReference type="NCBI Taxonomy" id="405005"/>
    <lineage>
        <taxon>Bacteria</taxon>
        <taxon>Pseudomonadati</taxon>
        <taxon>Pseudomonadota</taxon>
        <taxon>Alphaproteobacteria</taxon>
        <taxon>Hyphomicrobiales</taxon>
        <taxon>Methylopilaceae</taxon>
        <taxon>Hansschlegelia</taxon>
    </lineage>
</organism>
<name>A0A4Q0M4Q2_9HYPH</name>
<evidence type="ECO:0008006" key="3">
    <source>
        <dbReference type="Google" id="ProtNLM"/>
    </source>
</evidence>
<evidence type="ECO:0000313" key="2">
    <source>
        <dbReference type="Proteomes" id="UP000289708"/>
    </source>
</evidence>
<comment type="caution">
    <text evidence="1">The sequence shown here is derived from an EMBL/GenBank/DDBJ whole genome shotgun (WGS) entry which is preliminary data.</text>
</comment>
<dbReference type="Proteomes" id="UP000289708">
    <property type="component" value="Unassembled WGS sequence"/>
</dbReference>
<evidence type="ECO:0000313" key="1">
    <source>
        <dbReference type="EMBL" id="RXF67958.1"/>
    </source>
</evidence>
<proteinExistence type="predicted"/>
<dbReference type="Gene3D" id="1.20.58.760">
    <property type="entry name" value="Peptidase M41"/>
    <property type="match status" value="1"/>
</dbReference>
<dbReference type="GO" id="GO:0006508">
    <property type="term" value="P:proteolysis"/>
    <property type="evidence" value="ECO:0007669"/>
    <property type="project" value="InterPro"/>
</dbReference>
<dbReference type="SUPFAM" id="SSF140990">
    <property type="entry name" value="FtsH protease domain-like"/>
    <property type="match status" value="1"/>
</dbReference>
<dbReference type="EMBL" id="RYFI01000029">
    <property type="protein sequence ID" value="RXF67958.1"/>
    <property type="molecule type" value="Genomic_DNA"/>
</dbReference>
<reference evidence="1 2" key="1">
    <citation type="submission" date="2018-12" db="EMBL/GenBank/DDBJ databases">
        <title>bacterium Hansschlegelia zhihuaiae S113.</title>
        <authorList>
            <person name="He J."/>
        </authorList>
    </citation>
    <scope>NUCLEOTIDE SEQUENCE [LARGE SCALE GENOMIC DNA]</scope>
    <source>
        <strain evidence="1 2">S 113</strain>
    </source>
</reference>
<sequence length="173" mass="18381">GGQHWTPIRGQSSAPIDSDRLIAVDVDRGVTHLKPLPRVLTVSVIEQALTILMAGRAADELLTGMANSGAGGGIPSDLGQATVLSAARRMSFGLGDTLSFRGTVQEALALLETDAKLKAEVEQDLQDAYDVTLSLLSRNVMALRALASELALRRFMRAEEMVAFVASHPEAQS</sequence>
<protein>
    <recommendedName>
        <fullName evidence="3">Peptidase M41 domain-containing protein</fullName>
    </recommendedName>
</protein>
<dbReference type="GO" id="GO:0004222">
    <property type="term" value="F:metalloendopeptidase activity"/>
    <property type="evidence" value="ECO:0007669"/>
    <property type="project" value="InterPro"/>
</dbReference>
<dbReference type="AlphaFoldDB" id="A0A4Q0M4Q2"/>
<keyword evidence="2" id="KW-1185">Reference proteome</keyword>
<feature type="non-terminal residue" evidence="1">
    <location>
        <position position="1"/>
    </location>
</feature>
<accession>A0A4Q0M4Q2</accession>
<dbReference type="GO" id="GO:0004176">
    <property type="term" value="F:ATP-dependent peptidase activity"/>
    <property type="evidence" value="ECO:0007669"/>
    <property type="project" value="InterPro"/>
</dbReference>
<dbReference type="InterPro" id="IPR037219">
    <property type="entry name" value="Peptidase_M41-like"/>
</dbReference>
<gene>
    <name evidence="1" type="ORF">EK403_20760</name>
</gene>
<dbReference type="GO" id="GO:0005524">
    <property type="term" value="F:ATP binding"/>
    <property type="evidence" value="ECO:0007669"/>
    <property type="project" value="InterPro"/>
</dbReference>